<dbReference type="Pfam" id="PF07727">
    <property type="entry name" value="RVT_2"/>
    <property type="match status" value="1"/>
</dbReference>
<keyword evidence="2" id="KW-0812">Transmembrane</keyword>
<feature type="transmembrane region" description="Helical" evidence="2">
    <location>
        <begin position="520"/>
        <end position="541"/>
    </location>
</feature>
<evidence type="ECO:0000313" key="4">
    <source>
        <dbReference type="EMBL" id="KAL2475192.1"/>
    </source>
</evidence>
<reference evidence="5" key="1">
    <citation type="submission" date="2024-07" db="EMBL/GenBank/DDBJ databases">
        <title>Two chromosome-level genome assemblies of Korean endemic species Abeliophyllum distichum and Forsythia ovata (Oleaceae).</title>
        <authorList>
            <person name="Jang H."/>
        </authorList>
    </citation>
    <scope>NUCLEOTIDE SEQUENCE [LARGE SCALE GENOMIC DNA]</scope>
</reference>
<evidence type="ECO:0000313" key="5">
    <source>
        <dbReference type="Proteomes" id="UP001604336"/>
    </source>
</evidence>
<evidence type="ECO:0000256" key="2">
    <source>
        <dbReference type="SAM" id="Phobius"/>
    </source>
</evidence>
<comment type="caution">
    <text evidence="4">The sequence shown here is derived from an EMBL/GenBank/DDBJ whole genome shotgun (WGS) entry which is preliminary data.</text>
</comment>
<organism evidence="4 5">
    <name type="scientific">Abeliophyllum distichum</name>
    <dbReference type="NCBI Taxonomy" id="126358"/>
    <lineage>
        <taxon>Eukaryota</taxon>
        <taxon>Viridiplantae</taxon>
        <taxon>Streptophyta</taxon>
        <taxon>Embryophyta</taxon>
        <taxon>Tracheophyta</taxon>
        <taxon>Spermatophyta</taxon>
        <taxon>Magnoliopsida</taxon>
        <taxon>eudicotyledons</taxon>
        <taxon>Gunneridae</taxon>
        <taxon>Pentapetalae</taxon>
        <taxon>asterids</taxon>
        <taxon>lamiids</taxon>
        <taxon>Lamiales</taxon>
        <taxon>Oleaceae</taxon>
        <taxon>Forsythieae</taxon>
        <taxon>Abeliophyllum</taxon>
    </lineage>
</organism>
<sequence length="542" mass="61271">MSGSNPSSSIPGTQPSDRQPMVWQIPREHNLSGRNNMLSNPIDQENVQGDEEVMVLSEGDTNIDENVTIPNEAMIQDPPPLSKSQRVIKKSSRYLFVGESKQAISTEQIDDPNSYKEAINDVNADLWRLAMNTEMKSMYSNQVWELVDAPKGIKPIGSHYDYEVWQMDVKTAFLNGHLEECIYMVQPDGFVEHGHESKNFDEPCVYKKIQDKKIIFLVLYVDDILLIGNDVEMSLSTKAWLAQQFHMKDLGEASYILGIQILRDRKNKLLALSQATYIDKILVIFAMQDSKKGNLLFRHGIQLSKKQSPKTPEEIERMSRIPYALAVGSLMYAMLALDLTFVMLLISPEIHVLVRPRTRQPVSHLRVAKICMNMQIWPDLFALSNERVDLGSAALPANAHMARLSRSWICCAVGERSYGAVEQISDLLGSRVVLERSGLGVDLQRRSDEFCAPPRADARICVGQICAARWSSLVDFFEFCNMVVVLLVGVIGFRPWCFTGGLDVVFALVKKKSKSLKKTLVWWLGLFMFGFLNNVCLESWIV</sequence>
<dbReference type="EMBL" id="JBFOLK010000011">
    <property type="protein sequence ID" value="KAL2475192.1"/>
    <property type="molecule type" value="Genomic_DNA"/>
</dbReference>
<gene>
    <name evidence="4" type="ORF">Adt_35928</name>
</gene>
<proteinExistence type="predicted"/>
<keyword evidence="2" id="KW-1133">Transmembrane helix</keyword>
<feature type="region of interest" description="Disordered" evidence="1">
    <location>
        <begin position="1"/>
        <end position="24"/>
    </location>
</feature>
<keyword evidence="5" id="KW-1185">Reference proteome</keyword>
<feature type="transmembrane region" description="Helical" evidence="2">
    <location>
        <begin position="482"/>
        <end position="508"/>
    </location>
</feature>
<keyword evidence="2" id="KW-0472">Membrane</keyword>
<evidence type="ECO:0000259" key="3">
    <source>
        <dbReference type="Pfam" id="PF07727"/>
    </source>
</evidence>
<dbReference type="InterPro" id="IPR013103">
    <property type="entry name" value="RVT_2"/>
</dbReference>
<feature type="domain" description="Reverse transcriptase Ty1/copia-type" evidence="3">
    <location>
        <begin position="205"/>
        <end position="290"/>
    </location>
</feature>
<accession>A0ABD1QHG6</accession>
<evidence type="ECO:0000256" key="1">
    <source>
        <dbReference type="SAM" id="MobiDB-lite"/>
    </source>
</evidence>
<feature type="compositionally biased region" description="Polar residues" evidence="1">
    <location>
        <begin position="1"/>
        <end position="17"/>
    </location>
</feature>
<dbReference type="Proteomes" id="UP001604336">
    <property type="component" value="Unassembled WGS sequence"/>
</dbReference>
<dbReference type="AlphaFoldDB" id="A0ABD1QHG6"/>
<protein>
    <submittedName>
        <fullName evidence="4">Retrovirus-related Pol polyprotein from transposon TNT 1-94</fullName>
    </submittedName>
</protein>
<name>A0ABD1QHG6_9LAMI</name>